<organism evidence="2 3">
    <name type="scientific">Paracoccus mutanolyticus</name>
    <dbReference type="NCBI Taxonomy" id="1499308"/>
    <lineage>
        <taxon>Bacteria</taxon>
        <taxon>Pseudomonadati</taxon>
        <taxon>Pseudomonadota</taxon>
        <taxon>Alphaproteobacteria</taxon>
        <taxon>Rhodobacterales</taxon>
        <taxon>Paracoccaceae</taxon>
        <taxon>Paracoccus</taxon>
    </lineage>
</organism>
<gene>
    <name evidence="2" type="ORF">DPM13_00455</name>
</gene>
<feature type="region of interest" description="Disordered" evidence="1">
    <location>
        <begin position="1"/>
        <end position="45"/>
    </location>
</feature>
<dbReference type="Proteomes" id="UP000249922">
    <property type="component" value="Chromosome"/>
</dbReference>
<sequence length="99" mass="10635">MPAGPRVGQRGALGKQDQQRRGAVEASDQRVLQRVTAPGRGGRDLVQRGGAGVLRRIVVRLQLRIRQARAGGRAALAQQRDVLGRDPAQQGQRAGAARR</sequence>
<dbReference type="RefSeq" id="WP_112887234.1">
    <property type="nucleotide sequence ID" value="NZ_CP030239.1"/>
</dbReference>
<feature type="compositionally biased region" description="Low complexity" evidence="1">
    <location>
        <begin position="88"/>
        <end position="99"/>
    </location>
</feature>
<name>A0ABN5M3Q8_9RHOB</name>
<evidence type="ECO:0000313" key="3">
    <source>
        <dbReference type="Proteomes" id="UP000249922"/>
    </source>
</evidence>
<feature type="compositionally biased region" description="Low complexity" evidence="1">
    <location>
        <begin position="70"/>
        <end position="80"/>
    </location>
</feature>
<evidence type="ECO:0000313" key="2">
    <source>
        <dbReference type="EMBL" id="AWX92281.1"/>
    </source>
</evidence>
<proteinExistence type="predicted"/>
<dbReference type="EMBL" id="CP030239">
    <property type="protein sequence ID" value="AWX92281.1"/>
    <property type="molecule type" value="Genomic_DNA"/>
</dbReference>
<evidence type="ECO:0000256" key="1">
    <source>
        <dbReference type="SAM" id="MobiDB-lite"/>
    </source>
</evidence>
<protein>
    <submittedName>
        <fullName evidence="2">Uncharacterized protein</fullName>
    </submittedName>
</protein>
<keyword evidence="3" id="KW-1185">Reference proteome</keyword>
<accession>A0ABN5M3Q8</accession>
<feature type="region of interest" description="Disordered" evidence="1">
    <location>
        <begin position="70"/>
        <end position="99"/>
    </location>
</feature>
<reference evidence="2 3" key="1">
    <citation type="submission" date="2018-06" db="EMBL/GenBank/DDBJ databases">
        <title>Complete genome sequence of Paracoccus mutanolyticus strain RSP-02 isolated from cellulosic waste.</title>
        <authorList>
            <person name="Amrutha R.N."/>
            <person name="Shrivastav A."/>
            <person name="Buddana S.K."/>
            <person name="Deshpande U."/>
            <person name="Prakasham R.S."/>
        </authorList>
    </citation>
    <scope>NUCLEOTIDE SEQUENCE [LARGE SCALE GENOMIC DNA]</scope>
    <source>
        <strain evidence="2 3">RSP-02</strain>
    </source>
</reference>